<gene>
    <name evidence="3" type="ORF">MQE36_14940</name>
</gene>
<evidence type="ECO:0000259" key="2">
    <source>
        <dbReference type="Pfam" id="PF03724"/>
    </source>
</evidence>
<dbReference type="RefSeq" id="WP_242936776.1">
    <property type="nucleotide sequence ID" value="NZ_CP094326.1"/>
</dbReference>
<dbReference type="InterPro" id="IPR038670">
    <property type="entry name" value="HslJ-like_sf"/>
</dbReference>
<feature type="region of interest" description="Disordered" evidence="1">
    <location>
        <begin position="24"/>
        <end position="48"/>
    </location>
</feature>
<organism evidence="3 4">
    <name type="scientific">Zhouia spongiae</name>
    <dbReference type="NCBI Taxonomy" id="2202721"/>
    <lineage>
        <taxon>Bacteria</taxon>
        <taxon>Pseudomonadati</taxon>
        <taxon>Bacteroidota</taxon>
        <taxon>Flavobacteriia</taxon>
        <taxon>Flavobacteriales</taxon>
        <taxon>Flavobacteriaceae</taxon>
        <taxon>Zhouia</taxon>
    </lineage>
</organism>
<reference evidence="3 4" key="1">
    <citation type="journal article" date="2018" name="Int. J. Syst. Evol. Microbiol.">
        <title>Zhouia spongiae sp. nov., isolated from a marine sponge.</title>
        <authorList>
            <person name="Zhuang L."/>
            <person name="Lin B."/>
            <person name="Qin F."/>
            <person name="Luo L."/>
        </authorList>
    </citation>
    <scope>NUCLEOTIDE SEQUENCE [LARGE SCALE GENOMIC DNA]</scope>
    <source>
        <strain evidence="3 4">HN-Y44</strain>
    </source>
</reference>
<dbReference type="PROSITE" id="PS51257">
    <property type="entry name" value="PROKAR_LIPOPROTEIN"/>
    <property type="match status" value="1"/>
</dbReference>
<dbReference type="EMBL" id="CP094326">
    <property type="protein sequence ID" value="UNY98369.1"/>
    <property type="molecule type" value="Genomic_DNA"/>
</dbReference>
<accession>A0ABY3YKK6</accession>
<dbReference type="Pfam" id="PF03724">
    <property type="entry name" value="META"/>
    <property type="match status" value="1"/>
</dbReference>
<name>A0ABY3YKK6_9FLAO</name>
<protein>
    <submittedName>
        <fullName evidence="3">META domain-containing protein</fullName>
    </submittedName>
</protein>
<keyword evidence="4" id="KW-1185">Reference proteome</keyword>
<evidence type="ECO:0000313" key="4">
    <source>
        <dbReference type="Proteomes" id="UP000829476"/>
    </source>
</evidence>
<evidence type="ECO:0000256" key="1">
    <source>
        <dbReference type="SAM" id="MobiDB-lite"/>
    </source>
</evidence>
<dbReference type="PANTHER" id="PTHR35535:SF2">
    <property type="entry name" value="DUF306 DOMAIN-CONTAINING PROTEIN"/>
    <property type="match status" value="1"/>
</dbReference>
<evidence type="ECO:0000313" key="3">
    <source>
        <dbReference type="EMBL" id="UNY98369.1"/>
    </source>
</evidence>
<sequence>MKRVIFPVLFVAMVFTACKDNKTTKEADNTEPVDSVTTGMKEKKSRESTVAVTENNSETYFKGVGTEPFWSIEFSGKMIKFTSLTEAHKEFTVPATEPVRAADANIKMYKAEVESGAMNVQISQGECSDNMSDKVYGYKVKVEIKKGNETDYTVYEGCGNYITDYRLHDIWVLEKLGEVEATAGMFAKELPNMEINAGENKFFGYAGCNNMRGRIFFEQGLLRFTDVVTTEMACMGDNKEGDFLKALQSSVKYKIENNSLYLFNDTGTQLVFKKVD</sequence>
<dbReference type="InterPro" id="IPR005184">
    <property type="entry name" value="DUF306_Meta_HslJ"/>
</dbReference>
<dbReference type="Gene3D" id="2.40.128.270">
    <property type="match status" value="1"/>
</dbReference>
<dbReference type="InterPro" id="IPR053147">
    <property type="entry name" value="Hsp_HslJ-like"/>
</dbReference>
<dbReference type="Proteomes" id="UP000829476">
    <property type="component" value="Chromosome"/>
</dbReference>
<proteinExistence type="predicted"/>
<feature type="domain" description="DUF306" evidence="2">
    <location>
        <begin position="169"/>
        <end position="272"/>
    </location>
</feature>
<dbReference type="PANTHER" id="PTHR35535">
    <property type="entry name" value="HEAT SHOCK PROTEIN HSLJ"/>
    <property type="match status" value="1"/>
</dbReference>